<keyword evidence="3" id="KW-0050">Antiport</keyword>
<keyword evidence="10" id="KW-0732">Signal</keyword>
<feature type="domain" description="Sodium/calcium exchanger membrane region" evidence="11">
    <location>
        <begin position="584"/>
        <end position="679"/>
    </location>
</feature>
<gene>
    <name evidence="12" type="ORF">MDA_GLEAN10020271</name>
</gene>
<keyword evidence="2" id="KW-0813">Transport</keyword>
<feature type="transmembrane region" description="Helical" evidence="9">
    <location>
        <begin position="397"/>
        <end position="419"/>
    </location>
</feature>
<dbReference type="GO" id="GO:0016020">
    <property type="term" value="C:membrane"/>
    <property type="evidence" value="ECO:0007669"/>
    <property type="project" value="UniProtKB-SubCell"/>
</dbReference>
<keyword evidence="5 9" id="KW-0812">Transmembrane</keyword>
<feature type="transmembrane region" description="Helical" evidence="9">
    <location>
        <begin position="203"/>
        <end position="228"/>
    </location>
</feature>
<evidence type="ECO:0000256" key="4">
    <source>
        <dbReference type="ARBA" id="ARBA00022568"/>
    </source>
</evidence>
<dbReference type="PANTHER" id="PTHR12266:SF0">
    <property type="entry name" value="MITOCHONDRIAL SODIUM_CALCIUM EXCHANGER PROTEIN"/>
    <property type="match status" value="1"/>
</dbReference>
<dbReference type="Pfam" id="PF01699">
    <property type="entry name" value="Na_Ca_ex"/>
    <property type="match status" value="3"/>
</dbReference>
<feature type="transmembrane region" description="Helical" evidence="9">
    <location>
        <begin position="632"/>
        <end position="650"/>
    </location>
</feature>
<proteinExistence type="predicted"/>
<evidence type="ECO:0000256" key="7">
    <source>
        <dbReference type="ARBA" id="ARBA00023065"/>
    </source>
</evidence>
<feature type="transmembrane region" description="Helical" evidence="9">
    <location>
        <begin position="456"/>
        <end position="474"/>
    </location>
</feature>
<dbReference type="AlphaFoldDB" id="L5LJJ7"/>
<feature type="transmembrane region" description="Helical" evidence="9">
    <location>
        <begin position="662"/>
        <end position="686"/>
    </location>
</feature>
<evidence type="ECO:0000256" key="2">
    <source>
        <dbReference type="ARBA" id="ARBA00022448"/>
    </source>
</evidence>
<feature type="transmembrane region" description="Helical" evidence="9">
    <location>
        <begin position="95"/>
        <end position="116"/>
    </location>
</feature>
<dbReference type="PANTHER" id="PTHR12266">
    <property type="entry name" value="NA+/CA2+ K+ INDEPENDENT EXCHANGER"/>
    <property type="match status" value="1"/>
</dbReference>
<dbReference type="InterPro" id="IPR051359">
    <property type="entry name" value="CaCA_antiporter"/>
</dbReference>
<reference evidence="13" key="1">
    <citation type="journal article" date="2013" name="Science">
        <title>Comparative analysis of bat genomes provides insight into the evolution of flight and immunity.</title>
        <authorList>
            <person name="Zhang G."/>
            <person name="Cowled C."/>
            <person name="Shi Z."/>
            <person name="Huang Z."/>
            <person name="Bishop-Lilly K.A."/>
            <person name="Fang X."/>
            <person name="Wynne J.W."/>
            <person name="Xiong Z."/>
            <person name="Baker M.L."/>
            <person name="Zhao W."/>
            <person name="Tachedjian M."/>
            <person name="Zhu Y."/>
            <person name="Zhou P."/>
            <person name="Jiang X."/>
            <person name="Ng J."/>
            <person name="Yang L."/>
            <person name="Wu L."/>
            <person name="Xiao J."/>
            <person name="Feng Y."/>
            <person name="Chen Y."/>
            <person name="Sun X."/>
            <person name="Zhang Y."/>
            <person name="Marsh G.A."/>
            <person name="Crameri G."/>
            <person name="Broder C.C."/>
            <person name="Frey K.G."/>
            <person name="Wang L.F."/>
            <person name="Wang J."/>
        </authorList>
    </citation>
    <scope>NUCLEOTIDE SEQUENCE [LARGE SCALE GENOMIC DNA]</scope>
</reference>
<dbReference type="InterPro" id="IPR044880">
    <property type="entry name" value="NCX_ion-bd_dom_sf"/>
</dbReference>
<feature type="transmembrane region" description="Helical" evidence="9">
    <location>
        <begin position="599"/>
        <end position="616"/>
    </location>
</feature>
<keyword evidence="4" id="KW-0109">Calcium transport</keyword>
<evidence type="ECO:0000256" key="8">
    <source>
        <dbReference type="ARBA" id="ARBA00023136"/>
    </source>
</evidence>
<name>L5LJJ7_MYODS</name>
<evidence type="ECO:0000256" key="1">
    <source>
        <dbReference type="ARBA" id="ARBA00004141"/>
    </source>
</evidence>
<dbReference type="GO" id="GO:0099093">
    <property type="term" value="P:calcium export from the mitochondrion"/>
    <property type="evidence" value="ECO:0007669"/>
    <property type="project" value="TreeGrafter"/>
</dbReference>
<feature type="domain" description="Sodium/calcium exchanger membrane region" evidence="11">
    <location>
        <begin position="459"/>
        <end position="509"/>
    </location>
</feature>
<feature type="chain" id="PRO_5003970342" evidence="10">
    <location>
        <begin position="28"/>
        <end position="691"/>
    </location>
</feature>
<sequence>MAGRRRNGHWVLCWLCVLLMVDRVSVASGLSTGAHTSPPFPASPVNQTPVVDCRDVCGLNASDRCDFVRTNPDCRSEGGYLDYLEGIFCHFPHSLLPLAITLYAFWLLYLFLILGVTAEKFDFYDAQAVPQCGSILWVLRPGGGRGDRGAGTRVAAPGEAWQAGASALTPLDTLPHGVTFLAFGNGAPDIFSALVAFSDPHTAGLAFGALFGAGVLVTTVVAGGIAILRPFTAASRPFRRDIVFYMAAVFLTFTALYRGRVTLAWALGYLGLYVFYVVTVVLCTWIYRWQRRRSLVSSMPATPEMLSDSEEEDRVSSTTTSYDYREEYQPLLFYQETTAQILVQALNPLDCRKWRNKPAYWRVLKVLKLPVEFLLLLTVPLVDPDKEDRNWKRPLNCLHLVISPLVLVLTLQSGAYGVYEIGGLFPVWAVVVIAGTAWAAVTFFATSNTEPPRFHWIFAFLGFLTSALWINAAATEVVNILRSLGVVFRLSNTVLGLTLLAWGNSVGEALDLAEVSGRVWELVGGVDHRESQWLCGRGYGVVPASFLSQAADMLVGVGLGCLLQISRGHAEVKILNMQQQMDSDVFSDFTLARQGYPRMAFSACFGGIIFSILHGARPRRRPTLRALEPEGLLVWVLAGALGLSLVYSLVAVPLQRFQLSKIYGVCLLLFYVSFLAVALLTEFGVIHLESV</sequence>
<evidence type="ECO:0000259" key="11">
    <source>
        <dbReference type="Pfam" id="PF01699"/>
    </source>
</evidence>
<feature type="signal peptide" evidence="10">
    <location>
        <begin position="1"/>
        <end position="27"/>
    </location>
</feature>
<dbReference type="GO" id="GO:0005432">
    <property type="term" value="F:calcium:sodium antiporter activity"/>
    <property type="evidence" value="ECO:0007669"/>
    <property type="project" value="TreeGrafter"/>
</dbReference>
<dbReference type="Gene3D" id="1.20.1420.30">
    <property type="entry name" value="NCX, central ion-binding region"/>
    <property type="match status" value="2"/>
</dbReference>
<evidence type="ECO:0000256" key="10">
    <source>
        <dbReference type="SAM" id="SignalP"/>
    </source>
</evidence>
<keyword evidence="4" id="KW-0106">Calcium</keyword>
<evidence type="ECO:0000256" key="6">
    <source>
        <dbReference type="ARBA" id="ARBA00022989"/>
    </source>
</evidence>
<dbReference type="InterPro" id="IPR004837">
    <property type="entry name" value="NaCa_Exmemb"/>
</dbReference>
<dbReference type="EMBL" id="KB111160">
    <property type="protein sequence ID" value="ELK26377.1"/>
    <property type="molecule type" value="Genomic_DNA"/>
</dbReference>
<keyword evidence="7" id="KW-0406">Ion transport</keyword>
<accession>L5LJJ7</accession>
<feature type="transmembrane region" description="Helical" evidence="9">
    <location>
        <begin position="240"/>
        <end position="257"/>
    </location>
</feature>
<keyword evidence="6 9" id="KW-1133">Transmembrane helix</keyword>
<dbReference type="GO" id="GO:0006874">
    <property type="term" value="P:intracellular calcium ion homeostasis"/>
    <property type="evidence" value="ECO:0007669"/>
    <property type="project" value="TreeGrafter"/>
</dbReference>
<comment type="subcellular location">
    <subcellularLocation>
        <location evidence="1">Membrane</location>
        <topology evidence="1">Multi-pass membrane protein</topology>
    </subcellularLocation>
</comment>
<dbReference type="FunFam" id="1.20.1420.30:FF:000023">
    <property type="entry name" value="Mitochondrial sodium/calcium exchanger protein"/>
    <property type="match status" value="1"/>
</dbReference>
<protein>
    <submittedName>
        <fullName evidence="12">Sodium/potassium/calcium exchanger 6</fullName>
    </submittedName>
</protein>
<evidence type="ECO:0000256" key="5">
    <source>
        <dbReference type="ARBA" id="ARBA00022692"/>
    </source>
</evidence>
<keyword evidence="8 9" id="KW-0472">Membrane</keyword>
<feature type="transmembrane region" description="Helical" evidence="9">
    <location>
        <begin position="263"/>
        <end position="287"/>
    </location>
</feature>
<evidence type="ECO:0000313" key="12">
    <source>
        <dbReference type="EMBL" id="ELK26377.1"/>
    </source>
</evidence>
<dbReference type="Proteomes" id="UP000010556">
    <property type="component" value="Unassembled WGS sequence"/>
</dbReference>
<organism evidence="12 13">
    <name type="scientific">Myotis davidii</name>
    <name type="common">David's myotis</name>
    <dbReference type="NCBI Taxonomy" id="225400"/>
    <lineage>
        <taxon>Eukaryota</taxon>
        <taxon>Metazoa</taxon>
        <taxon>Chordata</taxon>
        <taxon>Craniata</taxon>
        <taxon>Vertebrata</taxon>
        <taxon>Euteleostomi</taxon>
        <taxon>Mammalia</taxon>
        <taxon>Eutheria</taxon>
        <taxon>Laurasiatheria</taxon>
        <taxon>Chiroptera</taxon>
        <taxon>Yangochiroptera</taxon>
        <taxon>Vespertilionidae</taxon>
        <taxon>Myotis</taxon>
    </lineage>
</organism>
<evidence type="ECO:0000313" key="13">
    <source>
        <dbReference type="Proteomes" id="UP000010556"/>
    </source>
</evidence>
<evidence type="ECO:0000256" key="9">
    <source>
        <dbReference type="SAM" id="Phobius"/>
    </source>
</evidence>
<evidence type="ECO:0000256" key="3">
    <source>
        <dbReference type="ARBA" id="ARBA00022449"/>
    </source>
</evidence>
<feature type="domain" description="Sodium/calcium exchanger membrane region" evidence="11">
    <location>
        <begin position="173"/>
        <end position="281"/>
    </location>
</feature>
<feature type="transmembrane region" description="Helical" evidence="9">
    <location>
        <begin position="425"/>
        <end position="444"/>
    </location>
</feature>
<keyword evidence="13" id="KW-1185">Reference proteome</keyword>